<keyword evidence="6" id="KW-1185">Reference proteome</keyword>
<dbReference type="Gene3D" id="3.40.50.150">
    <property type="entry name" value="Vaccinia Virus protein VP39"/>
    <property type="match status" value="1"/>
</dbReference>
<dbReference type="InterPro" id="IPR029063">
    <property type="entry name" value="SAM-dependent_MTases_sf"/>
</dbReference>
<dbReference type="EMBL" id="JAAKZV010000465">
    <property type="protein sequence ID" value="NGN70299.1"/>
    <property type="molecule type" value="Genomic_DNA"/>
</dbReference>
<dbReference type="RefSeq" id="WP_165245966.1">
    <property type="nucleotide sequence ID" value="NZ_JAAKZV010000465.1"/>
</dbReference>
<feature type="domain" description="Methyltransferase" evidence="4">
    <location>
        <begin position="25"/>
        <end position="112"/>
    </location>
</feature>
<dbReference type="PANTHER" id="PTHR43464">
    <property type="entry name" value="METHYLTRANSFERASE"/>
    <property type="match status" value="1"/>
</dbReference>
<reference evidence="5 6" key="1">
    <citation type="submission" date="2020-02" db="EMBL/GenBank/DDBJ databases">
        <title>Whole-genome analyses of novel actinobacteria.</title>
        <authorList>
            <person name="Sahin N."/>
        </authorList>
    </citation>
    <scope>NUCLEOTIDE SEQUENCE [LARGE SCALE GENOMIC DNA]</scope>
    <source>
        <strain evidence="5 6">A7024</strain>
    </source>
</reference>
<sequence length="198" mass="21694">MAFVHNRHYHPTLLRRLPRHCDNALDAGCGRGEFAEKVARRARHVDAFDTDPDMVAAAKDRVPDNVTVRQADLLHADLAPGAYDYIASISVLHHMDLEAALATLRDALAPQGTLAVIGCYREATPLDYAVALIASPTNAVARLAHAVARTAPDDSMPVARPSTTLADVREVAARVLPGSQVRRRLFWRYLLTYRKPAG</sequence>
<keyword evidence="1 5" id="KW-0489">Methyltransferase</keyword>
<proteinExistence type="predicted"/>
<keyword evidence="2 5" id="KW-0808">Transferase</keyword>
<accession>A0A6G4UDK1</accession>
<evidence type="ECO:0000313" key="5">
    <source>
        <dbReference type="EMBL" id="NGN70299.1"/>
    </source>
</evidence>
<dbReference type="GO" id="GO:0008168">
    <property type="term" value="F:methyltransferase activity"/>
    <property type="evidence" value="ECO:0007669"/>
    <property type="project" value="UniProtKB-KW"/>
</dbReference>
<protein>
    <submittedName>
        <fullName evidence="5">Class I SAM-dependent methyltransferase</fullName>
    </submittedName>
</protein>
<dbReference type="InterPro" id="IPR041698">
    <property type="entry name" value="Methyltransf_25"/>
</dbReference>
<dbReference type="PANTHER" id="PTHR43464:SF19">
    <property type="entry name" value="UBIQUINONE BIOSYNTHESIS O-METHYLTRANSFERASE, MITOCHONDRIAL"/>
    <property type="match status" value="1"/>
</dbReference>
<comment type="caution">
    <text evidence="5">The sequence shown here is derived from an EMBL/GenBank/DDBJ whole genome shotgun (WGS) entry which is preliminary data.</text>
</comment>
<dbReference type="Pfam" id="PF13649">
    <property type="entry name" value="Methyltransf_25"/>
    <property type="match status" value="1"/>
</dbReference>
<dbReference type="AlphaFoldDB" id="A0A6G4UDK1"/>
<dbReference type="GO" id="GO:0032259">
    <property type="term" value="P:methylation"/>
    <property type="evidence" value="ECO:0007669"/>
    <property type="project" value="UniProtKB-KW"/>
</dbReference>
<evidence type="ECO:0000259" key="4">
    <source>
        <dbReference type="Pfam" id="PF13649"/>
    </source>
</evidence>
<keyword evidence="3" id="KW-0949">S-adenosyl-L-methionine</keyword>
<dbReference type="CDD" id="cd02440">
    <property type="entry name" value="AdoMet_MTases"/>
    <property type="match status" value="1"/>
</dbReference>
<evidence type="ECO:0000256" key="1">
    <source>
        <dbReference type="ARBA" id="ARBA00022603"/>
    </source>
</evidence>
<gene>
    <name evidence="5" type="ORF">G5C51_41255</name>
</gene>
<evidence type="ECO:0000256" key="2">
    <source>
        <dbReference type="ARBA" id="ARBA00022679"/>
    </source>
</evidence>
<dbReference type="Proteomes" id="UP000481583">
    <property type="component" value="Unassembled WGS sequence"/>
</dbReference>
<organism evidence="5 6">
    <name type="scientific">Streptomyces coryli</name>
    <dbReference type="NCBI Taxonomy" id="1128680"/>
    <lineage>
        <taxon>Bacteria</taxon>
        <taxon>Bacillati</taxon>
        <taxon>Actinomycetota</taxon>
        <taxon>Actinomycetes</taxon>
        <taxon>Kitasatosporales</taxon>
        <taxon>Streptomycetaceae</taxon>
        <taxon>Streptomyces</taxon>
    </lineage>
</organism>
<evidence type="ECO:0000256" key="3">
    <source>
        <dbReference type="ARBA" id="ARBA00022691"/>
    </source>
</evidence>
<evidence type="ECO:0000313" key="6">
    <source>
        <dbReference type="Proteomes" id="UP000481583"/>
    </source>
</evidence>
<name>A0A6G4UDK1_9ACTN</name>
<dbReference type="SUPFAM" id="SSF53335">
    <property type="entry name" value="S-adenosyl-L-methionine-dependent methyltransferases"/>
    <property type="match status" value="1"/>
</dbReference>